<evidence type="ECO:0000313" key="2">
    <source>
        <dbReference type="Proteomes" id="UP000051442"/>
    </source>
</evidence>
<organism evidence="1 2">
    <name type="scientific">Secundilactobacillus similis DSM 23365 = JCM 2765</name>
    <dbReference type="NCBI Taxonomy" id="1423804"/>
    <lineage>
        <taxon>Bacteria</taxon>
        <taxon>Bacillati</taxon>
        <taxon>Bacillota</taxon>
        <taxon>Bacilli</taxon>
        <taxon>Lactobacillales</taxon>
        <taxon>Lactobacillaceae</taxon>
        <taxon>Secundilactobacillus</taxon>
    </lineage>
</organism>
<protein>
    <submittedName>
        <fullName evidence="1">Uncharacterized protein</fullName>
    </submittedName>
</protein>
<dbReference type="PATRIC" id="fig|1423804.4.peg.2728"/>
<gene>
    <name evidence="1" type="ORF">FD14_GL002520</name>
</gene>
<dbReference type="Proteomes" id="UP000051442">
    <property type="component" value="Unassembled WGS sequence"/>
</dbReference>
<sequence length="67" mass="7591">MIPVPGKFQPSEYGVSHYCIDKKGNLAICGIKAPAYIKRRYSFKFTSELAQQYGLYELPREVGDSDD</sequence>
<comment type="caution">
    <text evidence="1">The sequence shown here is derived from an EMBL/GenBank/DDBJ whole genome shotgun (WGS) entry which is preliminary data.</text>
</comment>
<dbReference type="EMBL" id="AYZM01000171">
    <property type="protein sequence ID" value="KRN17796.1"/>
    <property type="molecule type" value="Genomic_DNA"/>
</dbReference>
<evidence type="ECO:0000313" key="1">
    <source>
        <dbReference type="EMBL" id="KRN17796.1"/>
    </source>
</evidence>
<reference evidence="1 2" key="1">
    <citation type="journal article" date="2015" name="Genome Announc.">
        <title>Expanding the biotechnology potential of lactobacilli through comparative genomics of 213 strains and associated genera.</title>
        <authorList>
            <person name="Sun Z."/>
            <person name="Harris H.M."/>
            <person name="McCann A."/>
            <person name="Guo C."/>
            <person name="Argimon S."/>
            <person name="Zhang W."/>
            <person name="Yang X."/>
            <person name="Jeffery I.B."/>
            <person name="Cooney J.C."/>
            <person name="Kagawa T.F."/>
            <person name="Liu W."/>
            <person name="Song Y."/>
            <person name="Salvetti E."/>
            <person name="Wrobel A."/>
            <person name="Rasinkangas P."/>
            <person name="Parkhill J."/>
            <person name="Rea M.C."/>
            <person name="O'Sullivan O."/>
            <person name="Ritari J."/>
            <person name="Douillard F.P."/>
            <person name="Paul Ross R."/>
            <person name="Yang R."/>
            <person name="Briner A.E."/>
            <person name="Felis G.E."/>
            <person name="de Vos W.M."/>
            <person name="Barrangou R."/>
            <person name="Klaenhammer T.R."/>
            <person name="Caufield P.W."/>
            <person name="Cui Y."/>
            <person name="Zhang H."/>
            <person name="O'Toole P.W."/>
        </authorList>
    </citation>
    <scope>NUCLEOTIDE SEQUENCE [LARGE SCALE GENOMIC DNA]</scope>
    <source>
        <strain evidence="1 2">DSM 23365</strain>
    </source>
</reference>
<name>A0A0R2F0U1_9LACO</name>
<dbReference type="AlphaFoldDB" id="A0A0R2F0U1"/>
<keyword evidence="2" id="KW-1185">Reference proteome</keyword>
<dbReference type="STRING" id="1423804.FD14_GL002520"/>
<proteinExistence type="predicted"/>
<accession>A0A0R2F0U1</accession>